<gene>
    <name evidence="1" type="ORF">NC998_20770</name>
</gene>
<dbReference type="EMBL" id="JAMPKM010000015">
    <property type="protein sequence ID" value="MEP0819535.1"/>
    <property type="molecule type" value="Genomic_DNA"/>
</dbReference>
<evidence type="ECO:0000313" key="2">
    <source>
        <dbReference type="Proteomes" id="UP001464891"/>
    </source>
</evidence>
<reference evidence="1 2" key="1">
    <citation type="submission" date="2022-04" db="EMBL/GenBank/DDBJ databases">
        <title>Positive selection, recombination, and allopatry shape intraspecific diversity of widespread and dominant cyanobacteria.</title>
        <authorList>
            <person name="Wei J."/>
            <person name="Shu W."/>
            <person name="Hu C."/>
        </authorList>
    </citation>
    <scope>NUCLEOTIDE SEQUENCE [LARGE SCALE GENOMIC DNA]</scope>
    <source>
        <strain evidence="1 2">GB2-A4</strain>
    </source>
</reference>
<sequence>MNNNATNFSLEASFVDLNSNAVGNFSRSSMVHLEREVDGGVQLYPIPAHAPAFYSEDGAFLLEPAGINLLTWPLALNQNVWLKGSNVIIQPDESVAPDSSHLADRVIWAPGNGATQLLKRTLQLDASKSYTLSIFLRSRGATFTNADVLRVTGDVVGTPAISLSVLNQFPNRYRLEELTLTFKATGQEPKLPNNPHEATDYAVTAVTNNTITFITANSIGVNDLVGGQAFFNNVVNRFFKITANTGGSGGAVTLTLDVANLVAEGVSTASRVILAAAPKQNVTIEFYCESTAAVDWGGIQLEERPFRSSMIYQEGELNVRAATQLSFRNSPVANLRTFGVFAELKLWRGDGNLWDFGNFKAWIAQNKLFVQAGATTISTPDNLPGQGAKIFAQVAEGSSSLSLYVNGILKARSALTGFVADLNANLTFTSDGVRAFQRFLTTDQLLLDGQPTVGSLAGQDVGEMFKSILLIDATAISAHAPLLNLPPVTVPAPEAPIAKSPITAINTATNVVTVGDGTGFIISKPVTAMRGNIIIVRATVTNISGANITLNTTAGIVIGDLLIYGNVDQAGHASVRFPFDPVDQQIITAIDVATKRLTVASTLSFTKQRAFITIPLYQDIAEVIIKNIDNTNGYLFVDNVTNIAVGNVIQQPFNELIISPANYFAGLLNPVDKVAIAQKWANGLVIENRNPVPVTVRPYLRVYL</sequence>
<keyword evidence="2" id="KW-1185">Reference proteome</keyword>
<name>A0ABV0JCM2_9CYAN</name>
<accession>A0ABV0JCM2</accession>
<protein>
    <submittedName>
        <fullName evidence="1">Uncharacterized protein</fullName>
    </submittedName>
</protein>
<dbReference type="Proteomes" id="UP001464891">
    <property type="component" value="Unassembled WGS sequence"/>
</dbReference>
<proteinExistence type="predicted"/>
<dbReference type="RefSeq" id="WP_190440460.1">
    <property type="nucleotide sequence ID" value="NZ_JAMPKM010000015.1"/>
</dbReference>
<comment type="caution">
    <text evidence="1">The sequence shown here is derived from an EMBL/GenBank/DDBJ whole genome shotgun (WGS) entry which is preliminary data.</text>
</comment>
<evidence type="ECO:0000313" key="1">
    <source>
        <dbReference type="EMBL" id="MEP0819535.1"/>
    </source>
</evidence>
<organism evidence="1 2">
    <name type="scientific">Trichocoleus desertorum GB2-A4</name>
    <dbReference type="NCBI Taxonomy" id="2933944"/>
    <lineage>
        <taxon>Bacteria</taxon>
        <taxon>Bacillati</taxon>
        <taxon>Cyanobacteriota</taxon>
        <taxon>Cyanophyceae</taxon>
        <taxon>Leptolyngbyales</taxon>
        <taxon>Trichocoleusaceae</taxon>
        <taxon>Trichocoleus</taxon>
    </lineage>
</organism>